<gene>
    <name evidence="4" type="ORF">IPA_00980</name>
</gene>
<evidence type="ECO:0000256" key="1">
    <source>
        <dbReference type="ARBA" id="ARBA00022737"/>
    </source>
</evidence>
<dbReference type="SMART" id="SM00116">
    <property type="entry name" value="CBS"/>
    <property type="match status" value="4"/>
</dbReference>
<feature type="domain" description="CBS" evidence="3">
    <location>
        <begin position="1"/>
        <end position="57"/>
    </location>
</feature>
<dbReference type="SUPFAM" id="SSF54631">
    <property type="entry name" value="CBS-domain pair"/>
    <property type="match status" value="2"/>
</dbReference>
<dbReference type="Pfam" id="PF00571">
    <property type="entry name" value="CBS"/>
    <property type="match status" value="4"/>
</dbReference>
<accession>A0A977KAE5</accession>
<dbReference type="Gene3D" id="3.10.580.10">
    <property type="entry name" value="CBS-domain"/>
    <property type="match status" value="3"/>
</dbReference>
<dbReference type="PROSITE" id="PS51371">
    <property type="entry name" value="CBS"/>
    <property type="match status" value="4"/>
</dbReference>
<dbReference type="KEGG" id="ipc:IPA_00980"/>
<dbReference type="PANTHER" id="PTHR48108">
    <property type="entry name" value="CBS DOMAIN-CONTAINING PROTEIN CBSX2, CHLOROPLASTIC"/>
    <property type="match status" value="1"/>
</dbReference>
<proteinExistence type="predicted"/>
<evidence type="ECO:0000256" key="2">
    <source>
        <dbReference type="PROSITE-ProRule" id="PRU00703"/>
    </source>
</evidence>
<keyword evidence="2" id="KW-0129">CBS domain</keyword>
<dbReference type="InterPro" id="IPR000644">
    <property type="entry name" value="CBS_dom"/>
</dbReference>
<name>A0A977KAE5_9CREN</name>
<dbReference type="InterPro" id="IPR046342">
    <property type="entry name" value="CBS_dom_sf"/>
</dbReference>
<dbReference type="EMBL" id="CP006868">
    <property type="protein sequence ID" value="UXD22027.1"/>
    <property type="molecule type" value="Genomic_DNA"/>
</dbReference>
<feature type="domain" description="CBS" evidence="3">
    <location>
        <begin position="197"/>
        <end position="257"/>
    </location>
</feature>
<evidence type="ECO:0000313" key="4">
    <source>
        <dbReference type="EMBL" id="UXD22027.1"/>
    </source>
</evidence>
<protein>
    <recommendedName>
        <fullName evidence="3">CBS domain-containing protein</fullName>
    </recommendedName>
</protein>
<dbReference type="PANTHER" id="PTHR48108:SF26">
    <property type="entry name" value="CBS DOMAIN-CONTAINING PROTEIN DDB_G0289609"/>
    <property type="match status" value="1"/>
</dbReference>
<evidence type="ECO:0000259" key="3">
    <source>
        <dbReference type="PROSITE" id="PS51371"/>
    </source>
</evidence>
<dbReference type="AlphaFoldDB" id="A0A977KAE5"/>
<evidence type="ECO:0000313" key="5">
    <source>
        <dbReference type="Proteomes" id="UP001063698"/>
    </source>
</evidence>
<feature type="domain" description="CBS" evidence="3">
    <location>
        <begin position="130"/>
        <end position="186"/>
    </location>
</feature>
<reference evidence="4" key="1">
    <citation type="submission" date="2013-11" db="EMBL/GenBank/DDBJ databases">
        <title>Comparative genomics of Ignicoccus.</title>
        <authorList>
            <person name="Podar M."/>
        </authorList>
    </citation>
    <scope>NUCLEOTIDE SEQUENCE</scope>
    <source>
        <strain evidence="4">DSM 13166</strain>
    </source>
</reference>
<organism evidence="4 5">
    <name type="scientific">Ignicoccus pacificus DSM 13166</name>
    <dbReference type="NCBI Taxonomy" id="940294"/>
    <lineage>
        <taxon>Archaea</taxon>
        <taxon>Thermoproteota</taxon>
        <taxon>Thermoprotei</taxon>
        <taxon>Desulfurococcales</taxon>
        <taxon>Desulfurococcaceae</taxon>
        <taxon>Ignicoccus</taxon>
    </lineage>
</organism>
<sequence>MGWIKVVDARDPLWKAIEIMAENRIRHVPVVSANKLIGMLSVKDVLQVLEALNANELLKQEVSKFMSGRVIAASPEEPLWRALSIMAEADVGALPIVNDEDEVIGIFTERDVVRDVAPELSWEGEVERLANERPRTVEPTATILDAVSIMNELKIRHLPITERKTLKGLVSALSIMSFLKNNLKDVLKSTEILSEPVTRAQDALTYVPENTPLSEAINALGRSATDALLVVGEDMELKGIMTDRDVLRETARILEKLERP</sequence>
<keyword evidence="5" id="KW-1185">Reference proteome</keyword>
<keyword evidence="1" id="KW-0677">Repeat</keyword>
<feature type="domain" description="CBS" evidence="3">
    <location>
        <begin position="66"/>
        <end position="123"/>
    </location>
</feature>
<dbReference type="Proteomes" id="UP001063698">
    <property type="component" value="Chromosome"/>
</dbReference>
<dbReference type="InterPro" id="IPR051462">
    <property type="entry name" value="CBS_domain-containing"/>
</dbReference>